<dbReference type="Gene3D" id="3.30.2310.20">
    <property type="entry name" value="RelE-like"/>
    <property type="match status" value="1"/>
</dbReference>
<name>A0A2G9YXS0_9BACT</name>
<dbReference type="InterPro" id="IPR035093">
    <property type="entry name" value="RelE/ParE_toxin_dom_sf"/>
</dbReference>
<sequence length="85" mass="10167">MLNKYQVVVPESVVKSLIKIPLPWRERMAKAIDLLPENPFMGEKLWGKLQGKRKIRIYPYRIIYEVDKKKQRIIIFEAGHRQGIY</sequence>
<dbReference type="EMBL" id="PCRP01000003">
    <property type="protein sequence ID" value="PIP24030.1"/>
    <property type="molecule type" value="Genomic_DNA"/>
</dbReference>
<dbReference type="PANTHER" id="PTHR35601">
    <property type="entry name" value="TOXIN RELE"/>
    <property type="match status" value="1"/>
</dbReference>
<dbReference type="InterPro" id="IPR007712">
    <property type="entry name" value="RelE/ParE_toxin"/>
</dbReference>
<evidence type="ECO:0000313" key="4">
    <source>
        <dbReference type="Proteomes" id="UP000230273"/>
    </source>
</evidence>
<organism evidence="3 4">
    <name type="scientific">Candidatus Nealsonbacteria bacterium CG23_combo_of_CG06-09_8_20_14_all_38_19</name>
    <dbReference type="NCBI Taxonomy" id="1974721"/>
    <lineage>
        <taxon>Bacteria</taxon>
        <taxon>Candidatus Nealsoniibacteriota</taxon>
    </lineage>
</organism>
<evidence type="ECO:0000313" key="3">
    <source>
        <dbReference type="EMBL" id="PIP24030.1"/>
    </source>
</evidence>
<protein>
    <submittedName>
        <fullName evidence="3">Type II toxin-antitoxin system mRNA interferase toxin, RelE/StbE family</fullName>
    </submittedName>
</protein>
<dbReference type="SUPFAM" id="SSF143011">
    <property type="entry name" value="RelE-like"/>
    <property type="match status" value="1"/>
</dbReference>
<gene>
    <name evidence="3" type="ORF">COX36_00080</name>
</gene>
<comment type="caution">
    <text evidence="3">The sequence shown here is derived from an EMBL/GenBank/DDBJ whole genome shotgun (WGS) entry which is preliminary data.</text>
</comment>
<comment type="similarity">
    <text evidence="1">Belongs to the RelE toxin family.</text>
</comment>
<reference evidence="3 4" key="1">
    <citation type="submission" date="2017-09" db="EMBL/GenBank/DDBJ databases">
        <title>Depth-based differentiation of microbial function through sediment-hosted aquifers and enrichment of novel symbionts in the deep terrestrial subsurface.</title>
        <authorList>
            <person name="Probst A.J."/>
            <person name="Ladd B."/>
            <person name="Jarett J.K."/>
            <person name="Geller-Mcgrath D.E."/>
            <person name="Sieber C.M."/>
            <person name="Emerson J.B."/>
            <person name="Anantharaman K."/>
            <person name="Thomas B.C."/>
            <person name="Malmstrom R."/>
            <person name="Stieglmeier M."/>
            <person name="Klingl A."/>
            <person name="Woyke T."/>
            <person name="Ryan C.M."/>
            <person name="Banfield J.F."/>
        </authorList>
    </citation>
    <scope>NUCLEOTIDE SEQUENCE [LARGE SCALE GENOMIC DNA]</scope>
    <source>
        <strain evidence="3">CG23_combo_of_CG06-09_8_20_14_all_38_19</strain>
    </source>
</reference>
<evidence type="ECO:0000256" key="1">
    <source>
        <dbReference type="ARBA" id="ARBA00006226"/>
    </source>
</evidence>
<dbReference type="Proteomes" id="UP000230273">
    <property type="component" value="Unassembled WGS sequence"/>
</dbReference>
<dbReference type="PANTHER" id="PTHR35601:SF1">
    <property type="entry name" value="TOXIN RELE"/>
    <property type="match status" value="1"/>
</dbReference>
<dbReference type="NCBIfam" id="TIGR02385">
    <property type="entry name" value="RelE_StbE"/>
    <property type="match status" value="1"/>
</dbReference>
<keyword evidence="2" id="KW-1277">Toxin-antitoxin system</keyword>
<accession>A0A2G9YXS0</accession>
<proteinExistence type="inferred from homology"/>
<dbReference type="AlphaFoldDB" id="A0A2G9YXS0"/>
<evidence type="ECO:0000256" key="2">
    <source>
        <dbReference type="ARBA" id="ARBA00022649"/>
    </source>
</evidence>
<dbReference type="Pfam" id="PF05016">
    <property type="entry name" value="ParE_toxin"/>
    <property type="match status" value="1"/>
</dbReference>